<dbReference type="GO" id="GO:0004553">
    <property type="term" value="F:hydrolase activity, hydrolyzing O-glycosyl compounds"/>
    <property type="evidence" value="ECO:0007669"/>
    <property type="project" value="InterPro"/>
</dbReference>
<dbReference type="PANTHER" id="PTHR10291">
    <property type="entry name" value="DEHYDRODOLICHYL DIPHOSPHATE SYNTHASE FAMILY MEMBER"/>
    <property type="match status" value="1"/>
</dbReference>
<accession>A0A0F8XF78</accession>
<proteinExistence type="predicted"/>
<feature type="non-terminal residue" evidence="6">
    <location>
        <position position="106"/>
    </location>
</feature>
<organism evidence="6">
    <name type="scientific">marine sediment metagenome</name>
    <dbReference type="NCBI Taxonomy" id="412755"/>
    <lineage>
        <taxon>unclassified sequences</taxon>
        <taxon>metagenomes</taxon>
        <taxon>ecological metagenomes</taxon>
    </lineage>
</organism>
<dbReference type="AlphaFoldDB" id="A0A0F8XF78"/>
<protein>
    <recommendedName>
        <fullName evidence="5">GH10 domain-containing protein</fullName>
    </recommendedName>
</protein>
<dbReference type="InterPro" id="IPR001000">
    <property type="entry name" value="GH10_dom"/>
</dbReference>
<reference evidence="6" key="1">
    <citation type="journal article" date="2015" name="Nature">
        <title>Complex archaea that bridge the gap between prokaryotes and eukaryotes.</title>
        <authorList>
            <person name="Spang A."/>
            <person name="Saw J.H."/>
            <person name="Jorgensen S.L."/>
            <person name="Zaremba-Niedzwiedzka K."/>
            <person name="Martijn J."/>
            <person name="Lind A.E."/>
            <person name="van Eijk R."/>
            <person name="Schleper C."/>
            <person name="Guy L."/>
            <person name="Ettema T.J."/>
        </authorList>
    </citation>
    <scope>NUCLEOTIDE SEQUENCE</scope>
</reference>
<keyword evidence="2" id="KW-0378">Hydrolase</keyword>
<keyword evidence="3" id="KW-0119">Carbohydrate metabolism</keyword>
<evidence type="ECO:0000256" key="4">
    <source>
        <dbReference type="ARBA" id="ARBA00023326"/>
    </source>
</evidence>
<dbReference type="GO" id="GO:0016094">
    <property type="term" value="P:polyprenol biosynthetic process"/>
    <property type="evidence" value="ECO:0007669"/>
    <property type="project" value="TreeGrafter"/>
</dbReference>
<dbReference type="InterPro" id="IPR001441">
    <property type="entry name" value="UPP_synth-like"/>
</dbReference>
<evidence type="ECO:0000259" key="5">
    <source>
        <dbReference type="PROSITE" id="PS51760"/>
    </source>
</evidence>
<gene>
    <name evidence="6" type="ORF">LCGC14_2953260</name>
</gene>
<keyword evidence="4" id="KW-0624">Polysaccharide degradation</keyword>
<evidence type="ECO:0000256" key="2">
    <source>
        <dbReference type="ARBA" id="ARBA00022801"/>
    </source>
</evidence>
<evidence type="ECO:0000313" key="6">
    <source>
        <dbReference type="EMBL" id="KKK67518.1"/>
    </source>
</evidence>
<feature type="domain" description="GH10" evidence="5">
    <location>
        <begin position="1"/>
        <end position="106"/>
    </location>
</feature>
<dbReference type="GO" id="GO:0000272">
    <property type="term" value="P:polysaccharide catabolic process"/>
    <property type="evidence" value="ECO:0007669"/>
    <property type="project" value="UniProtKB-KW"/>
</dbReference>
<dbReference type="PANTHER" id="PTHR10291:SF0">
    <property type="entry name" value="DEHYDRODOLICHYL DIPHOSPHATE SYNTHASE 2"/>
    <property type="match status" value="1"/>
</dbReference>
<dbReference type="Pfam" id="PF01255">
    <property type="entry name" value="Prenyltransf"/>
    <property type="match status" value="1"/>
</dbReference>
<evidence type="ECO:0000256" key="1">
    <source>
        <dbReference type="ARBA" id="ARBA00022679"/>
    </source>
</evidence>
<dbReference type="PROSITE" id="PS51760">
    <property type="entry name" value="GH10_2"/>
    <property type="match status" value="1"/>
</dbReference>
<dbReference type="InterPro" id="IPR036424">
    <property type="entry name" value="UPP_synth-like_sf"/>
</dbReference>
<name>A0A0F8XF78_9ZZZZ</name>
<keyword evidence="1" id="KW-0808">Transferase</keyword>
<dbReference type="Gene3D" id="3.40.1180.10">
    <property type="entry name" value="Decaprenyl diphosphate synthase-like"/>
    <property type="match status" value="1"/>
</dbReference>
<dbReference type="SUPFAM" id="SSF51445">
    <property type="entry name" value="(Trans)glycosidases"/>
    <property type="match status" value="1"/>
</dbReference>
<dbReference type="EMBL" id="LAZR01059573">
    <property type="protein sequence ID" value="KKK67518.1"/>
    <property type="molecule type" value="Genomic_DNA"/>
</dbReference>
<dbReference type="GO" id="GO:0045547">
    <property type="term" value="F:ditrans,polycis-polyprenyl diphosphate synthase [(2E,6E)-farnesyl diphosphate specific] activity"/>
    <property type="evidence" value="ECO:0007669"/>
    <property type="project" value="TreeGrafter"/>
</dbReference>
<comment type="caution">
    <text evidence="6">The sequence shown here is derived from an EMBL/GenBank/DDBJ whole genome shotgun (WGS) entry which is preliminary data.</text>
</comment>
<sequence>MKKVPNHLGIILDGNRRWAKEKGLSAFEGHKKGLETIKNTIEWCKENGITTKGHPLVWTHSAGVPRWLSKFPVSLTEELLKARVIDIVSGFEGKIDIWDIVNEPIN</sequence>
<evidence type="ECO:0000256" key="3">
    <source>
        <dbReference type="ARBA" id="ARBA00023277"/>
    </source>
</evidence>
<dbReference type="InterPro" id="IPR017853">
    <property type="entry name" value="GH"/>
</dbReference>